<evidence type="ECO:0000313" key="3">
    <source>
        <dbReference type="Proteomes" id="UP000019591"/>
    </source>
</evidence>
<dbReference type="InterPro" id="IPR011109">
    <property type="entry name" value="DNA_bind_recombinase_dom"/>
</dbReference>
<gene>
    <name evidence="2" type="ORF">EAL2_c11010</name>
</gene>
<organism evidence="2 3">
    <name type="scientific">Peptoclostridium acidaminophilum DSM 3953</name>
    <dbReference type="NCBI Taxonomy" id="1286171"/>
    <lineage>
        <taxon>Bacteria</taxon>
        <taxon>Bacillati</taxon>
        <taxon>Bacillota</taxon>
        <taxon>Clostridia</taxon>
        <taxon>Peptostreptococcales</taxon>
        <taxon>Peptoclostridiaceae</taxon>
        <taxon>Peptoclostridium</taxon>
    </lineage>
</organism>
<proteinExistence type="predicted"/>
<name>W8T3Q5_PEPAC</name>
<dbReference type="HOGENOM" id="CLU_2069584_0_0_9"/>
<dbReference type="KEGG" id="eac:EAL2_c11010"/>
<accession>W8T3Q5</accession>
<dbReference type="PATRIC" id="fig|1286171.3.peg.1052"/>
<feature type="domain" description="Recombinase" evidence="1">
    <location>
        <begin position="29"/>
        <end position="77"/>
    </location>
</feature>
<dbReference type="AlphaFoldDB" id="W8T3Q5"/>
<reference evidence="2 3" key="1">
    <citation type="journal article" date="2014" name="Genome Announc.">
        <title>Complete Genome Sequence of Amino Acid-Utilizing Eubacterium acidaminophilum al-2 (DSM 3953).</title>
        <authorList>
            <person name="Poehlein A."/>
            <person name="Andreesen J.R."/>
            <person name="Daniel R."/>
        </authorList>
    </citation>
    <scope>NUCLEOTIDE SEQUENCE [LARGE SCALE GENOMIC DNA]</scope>
    <source>
        <strain evidence="2 3">DSM 3953</strain>
    </source>
</reference>
<dbReference type="RefSeq" id="WP_025435404.1">
    <property type="nucleotide sequence ID" value="NZ_CP007452.1"/>
</dbReference>
<dbReference type="EMBL" id="CP007452">
    <property type="protein sequence ID" value="AHM56399.1"/>
    <property type="molecule type" value="Genomic_DNA"/>
</dbReference>
<dbReference type="Pfam" id="PF07508">
    <property type="entry name" value="Recombinase"/>
    <property type="match status" value="1"/>
</dbReference>
<evidence type="ECO:0000259" key="1">
    <source>
        <dbReference type="Pfam" id="PF07508"/>
    </source>
</evidence>
<evidence type="ECO:0000313" key="2">
    <source>
        <dbReference type="EMBL" id="AHM56399.1"/>
    </source>
</evidence>
<keyword evidence="3" id="KW-1185">Reference proteome</keyword>
<sequence>MTYEEIKTKIKCLDSVREILEMKPRNLTEEIFLKYIELERTEKVAQYLNEQGYKTKGARDERKYISTDITEILDDESCYMLVDDNIYKLARFMKKRKYRTWEEKILKYFEERSDCDGD</sequence>
<dbReference type="OrthoDB" id="9993351at2"/>
<dbReference type="GO" id="GO:0000150">
    <property type="term" value="F:DNA strand exchange activity"/>
    <property type="evidence" value="ECO:0007669"/>
    <property type="project" value="InterPro"/>
</dbReference>
<dbReference type="GO" id="GO:0003677">
    <property type="term" value="F:DNA binding"/>
    <property type="evidence" value="ECO:0007669"/>
    <property type="project" value="InterPro"/>
</dbReference>
<dbReference type="Proteomes" id="UP000019591">
    <property type="component" value="Chromosome"/>
</dbReference>
<protein>
    <recommendedName>
        <fullName evidence="1">Recombinase domain-containing protein</fullName>
    </recommendedName>
</protein>